<accession>A0A074RMF1</accession>
<protein>
    <submittedName>
        <fullName evidence="1">Uncharacterized protein</fullName>
    </submittedName>
</protein>
<gene>
    <name evidence="1" type="ORF">V565_136020</name>
</gene>
<reference evidence="1 2" key="1">
    <citation type="submission" date="2013-12" db="EMBL/GenBank/DDBJ databases">
        <authorList>
            <person name="Cubeta M."/>
            <person name="Pakala S."/>
            <person name="Fedorova N."/>
            <person name="Thomas E."/>
            <person name="Dean R."/>
            <person name="Jabaji S."/>
            <person name="Neate S."/>
            <person name="Toda T."/>
            <person name="Tavantzis S."/>
            <person name="Vilgalys R."/>
            <person name="Bharathan N."/>
            <person name="Pakala S."/>
            <person name="Losada L.S."/>
            <person name="Zafar N."/>
            <person name="Nierman W."/>
        </authorList>
    </citation>
    <scope>NUCLEOTIDE SEQUENCE [LARGE SCALE GENOMIC DNA]</scope>
    <source>
        <strain evidence="1 2">123E</strain>
    </source>
</reference>
<evidence type="ECO:0000313" key="1">
    <source>
        <dbReference type="EMBL" id="KEP48029.1"/>
    </source>
</evidence>
<keyword evidence="2" id="KW-1185">Reference proteome</keyword>
<feature type="non-terminal residue" evidence="1">
    <location>
        <position position="1"/>
    </location>
</feature>
<sequence length="108" mass="12483">CCGSSGLWCFHSIDCPYRAQWSLCKALVIFLWHLDERYIWRMVAGQGALFSIRPLLGLQGLPFCPHEEVIDHTRLPFPICYLSIPWMRDFHSVGSREMDSNLIVLASR</sequence>
<comment type="caution">
    <text evidence="1">The sequence shown here is derived from an EMBL/GenBank/DDBJ whole genome shotgun (WGS) entry which is preliminary data.</text>
</comment>
<dbReference type="HOGENOM" id="CLU_2203369_0_0_1"/>
<evidence type="ECO:0000313" key="2">
    <source>
        <dbReference type="Proteomes" id="UP000027456"/>
    </source>
</evidence>
<organism evidence="1 2">
    <name type="scientific">Rhizoctonia solani 123E</name>
    <dbReference type="NCBI Taxonomy" id="1423351"/>
    <lineage>
        <taxon>Eukaryota</taxon>
        <taxon>Fungi</taxon>
        <taxon>Dikarya</taxon>
        <taxon>Basidiomycota</taxon>
        <taxon>Agaricomycotina</taxon>
        <taxon>Agaricomycetes</taxon>
        <taxon>Cantharellales</taxon>
        <taxon>Ceratobasidiaceae</taxon>
        <taxon>Rhizoctonia</taxon>
    </lineage>
</organism>
<proteinExistence type="predicted"/>
<dbReference type="EMBL" id="AZST01000593">
    <property type="protein sequence ID" value="KEP48029.1"/>
    <property type="molecule type" value="Genomic_DNA"/>
</dbReference>
<dbReference type="AlphaFoldDB" id="A0A074RMF1"/>
<name>A0A074RMF1_9AGAM</name>
<dbReference type="Proteomes" id="UP000027456">
    <property type="component" value="Unassembled WGS sequence"/>
</dbReference>